<proteinExistence type="predicted"/>
<gene>
    <name evidence="3" type="ORF">DSPE1174_LOCUS9391</name>
</gene>
<feature type="signal peptide" evidence="2">
    <location>
        <begin position="1"/>
        <end position="18"/>
    </location>
</feature>
<dbReference type="AlphaFoldDB" id="A0A7S2BRA1"/>
<evidence type="ECO:0000313" key="3">
    <source>
        <dbReference type="EMBL" id="CAD9404114.1"/>
    </source>
</evidence>
<organism evidence="3">
    <name type="scientific">Octactis speculum</name>
    <dbReference type="NCBI Taxonomy" id="3111310"/>
    <lineage>
        <taxon>Eukaryota</taxon>
        <taxon>Sar</taxon>
        <taxon>Stramenopiles</taxon>
        <taxon>Ochrophyta</taxon>
        <taxon>Dictyochophyceae</taxon>
        <taxon>Dictyochales</taxon>
        <taxon>Dictyochaceae</taxon>
        <taxon>Octactis</taxon>
    </lineage>
</organism>
<feature type="compositionally biased region" description="Basic residues" evidence="1">
    <location>
        <begin position="206"/>
        <end position="225"/>
    </location>
</feature>
<name>A0A7S2BRA1_9STRA</name>
<protein>
    <recommendedName>
        <fullName evidence="4">Fe2OG dioxygenase domain-containing protein</fullName>
    </recommendedName>
</protein>
<dbReference type="Gene3D" id="2.60.120.620">
    <property type="entry name" value="q2cbj1_9rhob like domain"/>
    <property type="match status" value="1"/>
</dbReference>
<keyword evidence="2" id="KW-0732">Signal</keyword>
<sequence length="225" mass="25378">MIVGVLPLLLLTTSSLKSTEFKTNGILYLRNFFSPETFASVVHESQLLRRQLKKETVSLARNRLSVPIPPRSTLEGIFVNDDIGQRLSKITGRDIVASSDFPAELRVYQPGAMMDWHVDESIYEVPQIELVYTVDNNSDSVTQWRLPDGTILEERTEPNSLLLVQAQGPMHQVTQLRRGHRAIIKAVFAESFVPSSEFHRLASSAQRKKTKSAGRKGSKKKYGRK</sequence>
<accession>A0A7S2BRA1</accession>
<evidence type="ECO:0000256" key="1">
    <source>
        <dbReference type="SAM" id="MobiDB-lite"/>
    </source>
</evidence>
<evidence type="ECO:0000256" key="2">
    <source>
        <dbReference type="SAM" id="SignalP"/>
    </source>
</evidence>
<evidence type="ECO:0008006" key="4">
    <source>
        <dbReference type="Google" id="ProtNLM"/>
    </source>
</evidence>
<dbReference type="EMBL" id="HBGS01017830">
    <property type="protein sequence ID" value="CAD9404114.1"/>
    <property type="molecule type" value="Transcribed_RNA"/>
</dbReference>
<reference evidence="3" key="1">
    <citation type="submission" date="2021-01" db="EMBL/GenBank/DDBJ databases">
        <authorList>
            <person name="Corre E."/>
            <person name="Pelletier E."/>
            <person name="Niang G."/>
            <person name="Scheremetjew M."/>
            <person name="Finn R."/>
            <person name="Kale V."/>
            <person name="Holt S."/>
            <person name="Cochrane G."/>
            <person name="Meng A."/>
            <person name="Brown T."/>
            <person name="Cohen L."/>
        </authorList>
    </citation>
    <scope>NUCLEOTIDE SEQUENCE</scope>
    <source>
        <strain evidence="3">CCMP1381</strain>
    </source>
</reference>
<feature type="chain" id="PRO_5031145800" description="Fe2OG dioxygenase domain-containing protein" evidence="2">
    <location>
        <begin position="19"/>
        <end position="225"/>
    </location>
</feature>
<feature type="region of interest" description="Disordered" evidence="1">
    <location>
        <begin position="200"/>
        <end position="225"/>
    </location>
</feature>